<dbReference type="SMART" id="SM00710">
    <property type="entry name" value="PbH1"/>
    <property type="match status" value="4"/>
</dbReference>
<dbReference type="InterPro" id="IPR006626">
    <property type="entry name" value="PbH1"/>
</dbReference>
<keyword evidence="1" id="KW-0732">Signal</keyword>
<evidence type="ECO:0000313" key="3">
    <source>
        <dbReference type="Proteomes" id="UP001500469"/>
    </source>
</evidence>
<protein>
    <recommendedName>
        <fullName evidence="4">Poly(Beta-D-mannuronate) lyase</fullName>
    </recommendedName>
</protein>
<accession>A0ABN1MVL0</accession>
<comment type="caution">
    <text evidence="2">The sequence shown here is derived from an EMBL/GenBank/DDBJ whole genome shotgun (WGS) entry which is preliminary data.</text>
</comment>
<evidence type="ECO:0000256" key="1">
    <source>
        <dbReference type="SAM" id="SignalP"/>
    </source>
</evidence>
<dbReference type="EMBL" id="BAAAFI010000002">
    <property type="protein sequence ID" value="GAA0877447.1"/>
    <property type="molecule type" value="Genomic_DNA"/>
</dbReference>
<proteinExistence type="predicted"/>
<name>A0ABN1MVL0_9BACT</name>
<feature type="signal peptide" evidence="1">
    <location>
        <begin position="1"/>
        <end position="26"/>
    </location>
</feature>
<dbReference type="InterPro" id="IPR039513">
    <property type="entry name" value="PL-6"/>
</dbReference>
<dbReference type="Proteomes" id="UP001500469">
    <property type="component" value="Unassembled WGS sequence"/>
</dbReference>
<feature type="chain" id="PRO_5046964876" description="Poly(Beta-D-mannuronate) lyase" evidence="1">
    <location>
        <begin position="27"/>
        <end position="738"/>
    </location>
</feature>
<dbReference type="InterPro" id="IPR011050">
    <property type="entry name" value="Pectin_lyase_fold/virulence"/>
</dbReference>
<sequence length="738" mass="80738">MQSKRSSHLILCLLALVLCFQNCAFAGKQPILVTTLAEYNQAVKTLQPGDTLMLANGVWQDAELVFKGEGTAEKHIVLIAETPGQVFLEGKSNLRIGGSHLIVKGLVFRNGWTPSSEVISFSIDSKTLAFNSRVTECVIDNYNNPDRNSQDSWVMMFGKNNRFDHNHIEGKRNTGVTMAVRLNSESSQDNHHRIDHNYFGPRPVLGSNGGETLRVGTSTYSLTDSNTLIENNYFEKCNGETEIISIKSGGNIIRGNVFLESKGSLTLRHGNGNTVERNIFLGNGKSETGGIRIINADHIIRDNYMQDLRGKEFRAGITVMNGVPNSTINRYHQVKNAQILNNSLINISKIELAVGSDTERSAVPEGNLFANNLVTSEGGVDAFQAYDKIDGIAFKDNVSNFKSTVVPSGFSQQEIKLEKAENGLYYPVDKTIKAGAPRDLKVLDITETGASWYPKTHREITFDTGKTLPVTPGLNTISDALKLAKAGDILQLAPGKYEQTKVLDIEVPVSIRSAQKSQISFVGTHLFEIYDGGSLSLDGIQVDGSKAADAAGNAIIKVNRAGTLHNYKLKVANSSFSDLTVNHSFNFLEASPGSFADTIQIDNSEFSKLTGSVLLLHKETDDLGKYNAEYVILEQNSFEEIGGMVADIYRGGTDESTFGPYFIAEKNQVRDAGKGSRNKEGASFSVTGAQWLVFEDNTLYSSAPVKVVDLVGTPYVHFSQNQLQDTSAIIHTKYQAKK</sequence>
<dbReference type="InterPro" id="IPR012334">
    <property type="entry name" value="Pectin_lyas_fold"/>
</dbReference>
<dbReference type="Gene3D" id="2.160.20.10">
    <property type="entry name" value="Single-stranded right-handed beta-helix, Pectin lyase-like"/>
    <property type="match status" value="2"/>
</dbReference>
<gene>
    <name evidence="2" type="ORF">GCM10009119_04150</name>
</gene>
<evidence type="ECO:0000313" key="2">
    <source>
        <dbReference type="EMBL" id="GAA0877447.1"/>
    </source>
</evidence>
<reference evidence="3" key="1">
    <citation type="journal article" date="2019" name="Int. J. Syst. Evol. Microbiol.">
        <title>The Global Catalogue of Microorganisms (GCM) 10K type strain sequencing project: providing services to taxonomists for standard genome sequencing and annotation.</title>
        <authorList>
            <consortium name="The Broad Institute Genomics Platform"/>
            <consortium name="The Broad Institute Genome Sequencing Center for Infectious Disease"/>
            <person name="Wu L."/>
            <person name="Ma J."/>
        </authorList>
    </citation>
    <scope>NUCLEOTIDE SEQUENCE [LARGE SCALE GENOMIC DNA]</scope>
    <source>
        <strain evidence="3">JCM 16112</strain>
    </source>
</reference>
<organism evidence="2 3">
    <name type="scientific">Algoriphagus jejuensis</name>
    <dbReference type="NCBI Taxonomy" id="419934"/>
    <lineage>
        <taxon>Bacteria</taxon>
        <taxon>Pseudomonadati</taxon>
        <taxon>Bacteroidota</taxon>
        <taxon>Cytophagia</taxon>
        <taxon>Cytophagales</taxon>
        <taxon>Cyclobacteriaceae</taxon>
        <taxon>Algoriphagus</taxon>
    </lineage>
</organism>
<evidence type="ECO:0008006" key="4">
    <source>
        <dbReference type="Google" id="ProtNLM"/>
    </source>
</evidence>
<keyword evidence="3" id="KW-1185">Reference proteome</keyword>
<dbReference type="Pfam" id="PF14592">
    <property type="entry name" value="Chondroitinas_B"/>
    <property type="match status" value="1"/>
</dbReference>
<dbReference type="CDD" id="cd14251">
    <property type="entry name" value="PL-6"/>
    <property type="match status" value="1"/>
</dbReference>
<dbReference type="RefSeq" id="WP_343848144.1">
    <property type="nucleotide sequence ID" value="NZ_BAAAFI010000002.1"/>
</dbReference>
<dbReference type="SUPFAM" id="SSF51126">
    <property type="entry name" value="Pectin lyase-like"/>
    <property type="match status" value="2"/>
</dbReference>